<evidence type="ECO:0000256" key="11">
    <source>
        <dbReference type="ARBA" id="ARBA00023163"/>
    </source>
</evidence>
<dbReference type="Proteomes" id="UP001652641">
    <property type="component" value="Chromosome 13"/>
</dbReference>
<evidence type="ECO:0000256" key="9">
    <source>
        <dbReference type="ARBA" id="ARBA00023015"/>
    </source>
</evidence>
<evidence type="ECO:0000256" key="1">
    <source>
        <dbReference type="ARBA" id="ARBA00004173"/>
    </source>
</evidence>
<feature type="domain" description="Ribosomal RNA adenine methylase transferase N-terminal" evidence="15">
    <location>
        <begin position="166"/>
        <end position="354"/>
    </location>
</feature>
<keyword evidence="11" id="KW-0804">Transcription</keyword>
<evidence type="ECO:0000313" key="16">
    <source>
        <dbReference type="Proteomes" id="UP001652641"/>
    </source>
</evidence>
<organism evidence="16 17">
    <name type="scientific">Vulpes vulpes</name>
    <name type="common">Red fox</name>
    <dbReference type="NCBI Taxonomy" id="9627"/>
    <lineage>
        <taxon>Eukaryota</taxon>
        <taxon>Metazoa</taxon>
        <taxon>Chordata</taxon>
        <taxon>Craniata</taxon>
        <taxon>Vertebrata</taxon>
        <taxon>Euteleostomi</taxon>
        <taxon>Mammalia</taxon>
        <taxon>Eutheria</taxon>
        <taxon>Laurasiatheria</taxon>
        <taxon>Carnivora</taxon>
        <taxon>Caniformia</taxon>
        <taxon>Canidae</taxon>
        <taxon>Vulpes</taxon>
    </lineage>
</organism>
<reference evidence="17" key="1">
    <citation type="submission" date="2025-08" db="UniProtKB">
        <authorList>
            <consortium name="RefSeq"/>
        </authorList>
    </citation>
    <scope>IDENTIFICATION</scope>
    <source>
        <tissue evidence="17">Cell line</tissue>
    </source>
</reference>
<evidence type="ECO:0000256" key="10">
    <source>
        <dbReference type="ARBA" id="ARBA00023128"/>
    </source>
</evidence>
<sequence length="485" mass="54378">MVRRPPRPSTRNPGAARPDGSGSEGSGRKGDRSHAQCAASGRAGPSRVVGTGGTWGVGLGALHGARGRCDARRLRWHRPRRVRMSVPAAGLPPRLALSALAGAGRFCVLGPGAARRTGVCPGHRRALSDLHPQPVPTQGFKDSPSWFPRCRSEPRSYITSPKLATTLAHILENERKTADRLLLECNPGPGILTQALLKSKAKVIALESNRNFLPHLQSLRKKVDGELEVIYCDFFKMDPRNFGIVKPPIMISETLFQHLGIAAVPWSEDIPLRVVGIFPAKNEKKILWKLLYDLYSSTSVYSYGRVQLNMFITEREYEKLVASPETPHLYQVLSVLWQVACKIKLLHVEPRSSFGVYGQSGQLDDPKNKVKPLEQVNKQVGQNMCLIQLTPHQNLFTENLTSINYDVFFLMLKQCFMKRNFKLMDHLQLLSPVNAAAILKQIGKDGDMKITDLYPQDFKQLFEAIEYFRESCRWLLDDCVEEMIM</sequence>
<feature type="region of interest" description="Disordered" evidence="14">
    <location>
        <begin position="1"/>
        <end position="50"/>
    </location>
</feature>
<feature type="binding site" evidence="12">
    <location>
        <position position="207"/>
    </location>
    <ligand>
        <name>S-adenosyl-L-methionine</name>
        <dbReference type="ChEBI" id="CHEBI:59789"/>
    </ligand>
</feature>
<name>A0ABM4YF53_VULVU</name>
<dbReference type="PANTHER" id="PTHR11727:SF13">
    <property type="entry name" value="DIMETHYLADENOSINE TRANSFERASE 2, MITOCHONDRIAL"/>
    <property type="match status" value="1"/>
</dbReference>
<keyword evidence="7" id="KW-0809">Transit peptide</keyword>
<evidence type="ECO:0000256" key="4">
    <source>
        <dbReference type="ARBA" id="ARBA00022679"/>
    </source>
</evidence>
<evidence type="ECO:0000256" key="2">
    <source>
        <dbReference type="ARBA" id="ARBA00022552"/>
    </source>
</evidence>
<dbReference type="InterPro" id="IPR020598">
    <property type="entry name" value="rRNA_Ade_methylase_Trfase_N"/>
</dbReference>
<keyword evidence="6 12" id="KW-0694">RNA-binding</keyword>
<dbReference type="InterPro" id="IPR001737">
    <property type="entry name" value="KsgA/Erm"/>
</dbReference>
<keyword evidence="9" id="KW-0805">Transcription regulation</keyword>
<evidence type="ECO:0000256" key="8">
    <source>
        <dbReference type="ARBA" id="ARBA00022990"/>
    </source>
</evidence>
<dbReference type="GO" id="GO:0016740">
    <property type="term" value="F:transferase activity"/>
    <property type="evidence" value="ECO:0007669"/>
    <property type="project" value="UniProtKB-KW"/>
</dbReference>
<accession>A0ABM4YF53</accession>
<dbReference type="EC" id="2.1.1.-" evidence="13"/>
<keyword evidence="16" id="KW-1185">Reference proteome</keyword>
<gene>
    <name evidence="17" type="primary">TFB2M</name>
</gene>
<dbReference type="SUPFAM" id="SSF53335">
    <property type="entry name" value="S-adenosyl-L-methionine-dependent methyltransferases"/>
    <property type="match status" value="1"/>
</dbReference>
<keyword evidence="10" id="KW-0496">Mitochondrion</keyword>
<evidence type="ECO:0000256" key="14">
    <source>
        <dbReference type="SAM" id="MobiDB-lite"/>
    </source>
</evidence>
<keyword evidence="2 13" id="KW-0698">rRNA processing</keyword>
<evidence type="ECO:0000256" key="3">
    <source>
        <dbReference type="ARBA" id="ARBA00022603"/>
    </source>
</evidence>
<comment type="subcellular location">
    <subcellularLocation>
        <location evidence="1">Mitochondrion</location>
    </subcellularLocation>
</comment>
<evidence type="ECO:0000256" key="13">
    <source>
        <dbReference type="RuleBase" id="RU362106"/>
    </source>
</evidence>
<evidence type="ECO:0000256" key="7">
    <source>
        <dbReference type="ARBA" id="ARBA00022946"/>
    </source>
</evidence>
<keyword evidence="3 12" id="KW-0489">Methyltransferase</keyword>
<keyword evidence="5 12" id="KW-0949">S-adenosyl-L-methionine</keyword>
<comment type="caution">
    <text evidence="12">Lacks conserved residue(s) required for the propagation of feature annotation.</text>
</comment>
<comment type="similarity">
    <text evidence="12 13">Belongs to the class I-like SAM-binding methyltransferase superfamily. rRNA adenine N(6)-methyltransferase family.</text>
</comment>
<dbReference type="PROSITE" id="PS51689">
    <property type="entry name" value="SAM_RNA_A_N6_MT"/>
    <property type="match status" value="1"/>
</dbReference>
<dbReference type="RefSeq" id="XP_072588917.1">
    <property type="nucleotide sequence ID" value="XM_072732816.1"/>
</dbReference>
<dbReference type="PANTHER" id="PTHR11727">
    <property type="entry name" value="DIMETHYLADENOSINE TRANSFERASE"/>
    <property type="match status" value="1"/>
</dbReference>
<feature type="binding site" evidence="12">
    <location>
        <position position="158"/>
    </location>
    <ligand>
        <name>S-adenosyl-L-methionine</name>
        <dbReference type="ChEBI" id="CHEBI:59789"/>
    </ligand>
</feature>
<dbReference type="Pfam" id="PF00398">
    <property type="entry name" value="RrnaAD"/>
    <property type="match status" value="1"/>
</dbReference>
<evidence type="ECO:0000313" key="17">
    <source>
        <dbReference type="RefSeq" id="XP_072588917.1"/>
    </source>
</evidence>
<dbReference type="InterPro" id="IPR029063">
    <property type="entry name" value="SAM-dependent_MTases_sf"/>
</dbReference>
<feature type="binding site" evidence="12">
    <location>
        <position position="233"/>
    </location>
    <ligand>
        <name>S-adenosyl-L-methionine</name>
        <dbReference type="ChEBI" id="CHEBI:59789"/>
    </ligand>
</feature>
<dbReference type="Gene3D" id="3.40.50.150">
    <property type="entry name" value="Vaccinia Virus protein VP39"/>
    <property type="match status" value="1"/>
</dbReference>
<keyword evidence="4 12" id="KW-0808">Transferase</keyword>
<evidence type="ECO:0000256" key="6">
    <source>
        <dbReference type="ARBA" id="ARBA00022884"/>
    </source>
</evidence>
<dbReference type="SMART" id="SM00650">
    <property type="entry name" value="rADc"/>
    <property type="match status" value="1"/>
</dbReference>
<protein>
    <recommendedName>
        <fullName evidence="13">rRNA adenine N(6)-methyltransferase</fullName>
        <ecNumber evidence="13">2.1.1.-</ecNumber>
    </recommendedName>
</protein>
<keyword evidence="8" id="KW-0007">Acetylation</keyword>
<evidence type="ECO:0000256" key="5">
    <source>
        <dbReference type="ARBA" id="ARBA00022691"/>
    </source>
</evidence>
<proteinExistence type="inferred from homology"/>
<evidence type="ECO:0000256" key="12">
    <source>
        <dbReference type="PROSITE-ProRule" id="PRU01026"/>
    </source>
</evidence>
<dbReference type="GeneID" id="112923429"/>
<evidence type="ECO:0000259" key="15">
    <source>
        <dbReference type="SMART" id="SM00650"/>
    </source>
</evidence>